<protein>
    <recommendedName>
        <fullName evidence="3">Lipoprotein</fullName>
    </recommendedName>
</protein>
<dbReference type="Proteomes" id="UP000681290">
    <property type="component" value="Unassembled WGS sequence"/>
</dbReference>
<evidence type="ECO:0008006" key="3">
    <source>
        <dbReference type="Google" id="ProtNLM"/>
    </source>
</evidence>
<name>A0ABQ4MV24_9BACL</name>
<dbReference type="EMBL" id="BOSM01000006">
    <property type="protein sequence ID" value="GIP59777.1"/>
    <property type="molecule type" value="Genomic_DNA"/>
</dbReference>
<reference evidence="1 2" key="1">
    <citation type="submission" date="2021-03" db="EMBL/GenBank/DDBJ databases">
        <title>Antimicrobial resistance genes in bacteria isolated from Japanese honey, and their potential for conferring macrolide and lincosamide resistance in the American foulbrood pathogen Paenibacillus larvae.</title>
        <authorList>
            <person name="Okamoto M."/>
            <person name="Kumagai M."/>
            <person name="Kanamori H."/>
            <person name="Takamatsu D."/>
        </authorList>
    </citation>
    <scope>NUCLEOTIDE SEQUENCE [LARGE SCALE GENOMIC DNA]</scope>
    <source>
        <strain evidence="1 2">J15TS10</strain>
    </source>
</reference>
<sequence>MNLRTTKFILSLLSIIILWGVSGCMSKKPNPEAIKEQMLSHLEEKYGEEFVPISLSLSDWAYSYDRLQAYPKQGSEQDHFEVWGTKMEDGSYRISDGYFGILIRPQYEAALSGIVRGTYGEFKLYVDFGEGVLPDRLNKNTPVEQIYSQDENFSSDTVIFVKESLVQDQDIEAGLRQIAGKMREQQMVGFVRLYVVVDEKYDSIGSGPQNLSALQDEGYFVGDYKSVMVTPDMTIRQNGEEVVADG</sequence>
<keyword evidence="2" id="KW-1185">Reference proteome</keyword>
<organism evidence="1 2">
    <name type="scientific">Paenibacillus woosongensis</name>
    <dbReference type="NCBI Taxonomy" id="307580"/>
    <lineage>
        <taxon>Bacteria</taxon>
        <taxon>Bacillati</taxon>
        <taxon>Bacillota</taxon>
        <taxon>Bacilli</taxon>
        <taxon>Bacillales</taxon>
        <taxon>Paenibacillaceae</taxon>
        <taxon>Paenibacillus</taxon>
    </lineage>
</organism>
<proteinExistence type="predicted"/>
<evidence type="ECO:0000313" key="1">
    <source>
        <dbReference type="EMBL" id="GIP59777.1"/>
    </source>
</evidence>
<accession>A0ABQ4MV24</accession>
<evidence type="ECO:0000313" key="2">
    <source>
        <dbReference type="Proteomes" id="UP000681290"/>
    </source>
</evidence>
<dbReference type="PROSITE" id="PS51257">
    <property type="entry name" value="PROKAR_LIPOPROTEIN"/>
    <property type="match status" value="1"/>
</dbReference>
<gene>
    <name evidence="1" type="ORF">J15TS10_35910</name>
</gene>
<comment type="caution">
    <text evidence="1">The sequence shown here is derived from an EMBL/GenBank/DDBJ whole genome shotgun (WGS) entry which is preliminary data.</text>
</comment>